<evidence type="ECO:0000256" key="5">
    <source>
        <dbReference type="ARBA" id="ARBA00023125"/>
    </source>
</evidence>
<dbReference type="EC" id="5.6.2.1" evidence="3"/>
<dbReference type="GO" id="GO:0003677">
    <property type="term" value="F:DNA binding"/>
    <property type="evidence" value="ECO:0007669"/>
    <property type="project" value="UniProtKB-KW"/>
</dbReference>
<evidence type="ECO:0000259" key="7">
    <source>
        <dbReference type="Pfam" id="PF01028"/>
    </source>
</evidence>
<dbReference type="InterPro" id="IPR035447">
    <property type="entry name" value="DNA_topo_I_N_sf"/>
</dbReference>
<dbReference type="InterPro" id="IPR001631">
    <property type="entry name" value="TopoI"/>
</dbReference>
<dbReference type="InterPro" id="IPR049331">
    <property type="entry name" value="Top1B_N_bact"/>
</dbReference>
<dbReference type="Pfam" id="PF21338">
    <property type="entry name" value="Top1B_N_bact"/>
    <property type="match status" value="1"/>
</dbReference>
<dbReference type="InterPro" id="IPR013500">
    <property type="entry name" value="TopoI_cat_euk"/>
</dbReference>
<gene>
    <name evidence="9" type="ORF">SAMN04488514_111101</name>
</gene>
<evidence type="ECO:0000313" key="9">
    <source>
        <dbReference type="EMBL" id="SDM61390.1"/>
    </source>
</evidence>
<comment type="catalytic activity">
    <reaction evidence="1">
        <text>ATP-independent breakage of single-stranded DNA, followed by passage and rejoining.</text>
        <dbReference type="EC" id="5.6.2.1"/>
    </reaction>
</comment>
<comment type="similarity">
    <text evidence="2">Belongs to the type IB topoisomerase family.</text>
</comment>
<protein>
    <recommendedName>
        <fullName evidence="3">DNA topoisomerase</fullName>
        <ecNumber evidence="3">5.6.2.1</ecNumber>
    </recommendedName>
</protein>
<feature type="domain" description="DNA topoisomerase IB N-terminal" evidence="8">
    <location>
        <begin position="51"/>
        <end position="92"/>
    </location>
</feature>
<keyword evidence="6 9" id="KW-0413">Isomerase</keyword>
<reference evidence="9 10" key="1">
    <citation type="submission" date="2016-10" db="EMBL/GenBank/DDBJ databases">
        <authorList>
            <person name="de Groot N.N."/>
        </authorList>
    </citation>
    <scope>NUCLEOTIDE SEQUENCE [LARGE SCALE GENOMIC DNA]</scope>
    <source>
        <strain evidence="9 10">DSM 19886</strain>
    </source>
</reference>
<dbReference type="GO" id="GO:0006265">
    <property type="term" value="P:DNA topological change"/>
    <property type="evidence" value="ECO:0007669"/>
    <property type="project" value="InterPro"/>
</dbReference>
<dbReference type="Gene3D" id="3.30.66.10">
    <property type="entry name" value="DNA topoisomerase I domain"/>
    <property type="match status" value="1"/>
</dbReference>
<dbReference type="Gene3D" id="1.10.132.120">
    <property type="match status" value="1"/>
</dbReference>
<dbReference type="OrthoDB" id="9778962at2"/>
<evidence type="ECO:0000259" key="8">
    <source>
        <dbReference type="Pfam" id="PF21338"/>
    </source>
</evidence>
<name>A0A1G9UN79_9FLAO</name>
<keyword evidence="4" id="KW-0799">Topoisomerase</keyword>
<sequence>MTLKAAQTKLLRQLMTSPEGVLAQLDLVYVDDKKLSISRLRNGEEFVYKLKNKAVKDKKQLQRIESLVIPPAWEKVRITHLASGHLQAVGRDAKSRKQYRYHPNWVKIRNQTKFYKMAQFGQHLPKIRRQVDADLDQKGWLNTKVIALVVRLMEETHIRIGNMQYAKRNKSYGLSTLRKRHVNVHKDKLKFEFVGKKGKKHSVTVRNKKLIRLVSRCEEIPGWELFQYYDSEGNKKQLNSSMVNEYLHELSGQFFTAKDFRTWAASVVFFDTLMDMGIEPDPEKNQKNILIGFDTAAAALGNTRNVCRKYYVHPLLVSKYKDGSIETYFSSIENDTNTEEYFSATERAMLKLMQSYVPEL</sequence>
<evidence type="ECO:0000256" key="6">
    <source>
        <dbReference type="ARBA" id="ARBA00023235"/>
    </source>
</evidence>
<keyword evidence="10" id="KW-1185">Reference proteome</keyword>
<dbReference type="PROSITE" id="PS52038">
    <property type="entry name" value="TOPO_IB_2"/>
    <property type="match status" value="1"/>
</dbReference>
<dbReference type="Pfam" id="PF01028">
    <property type="entry name" value="Topoisom_I"/>
    <property type="match status" value="1"/>
</dbReference>
<dbReference type="STRING" id="192904.SAMN04488514_111101"/>
<dbReference type="SUPFAM" id="SSF55869">
    <property type="entry name" value="DNA topoisomerase I domain"/>
    <property type="match status" value="1"/>
</dbReference>
<dbReference type="InterPro" id="IPR051062">
    <property type="entry name" value="Topoisomerase_IB"/>
</dbReference>
<feature type="domain" description="DNA topoisomerase I catalytic core eukaryotic-type" evidence="7">
    <location>
        <begin position="109"/>
        <end position="322"/>
    </location>
</feature>
<keyword evidence="5" id="KW-0238">DNA-binding</keyword>
<organism evidence="9 10">
    <name type="scientific">Kriegella aquimaris</name>
    <dbReference type="NCBI Taxonomy" id="192904"/>
    <lineage>
        <taxon>Bacteria</taxon>
        <taxon>Pseudomonadati</taxon>
        <taxon>Bacteroidota</taxon>
        <taxon>Flavobacteriia</taxon>
        <taxon>Flavobacteriales</taxon>
        <taxon>Flavobacteriaceae</taxon>
        <taxon>Kriegella</taxon>
    </lineage>
</organism>
<evidence type="ECO:0000256" key="1">
    <source>
        <dbReference type="ARBA" id="ARBA00000213"/>
    </source>
</evidence>
<dbReference type="Gene3D" id="3.90.15.10">
    <property type="entry name" value="Topoisomerase I, Chain A, domain 3"/>
    <property type="match status" value="1"/>
</dbReference>
<dbReference type="SUPFAM" id="SSF56349">
    <property type="entry name" value="DNA breaking-rejoining enzymes"/>
    <property type="match status" value="1"/>
</dbReference>
<dbReference type="PANTHER" id="PTHR10290:SF3">
    <property type="entry name" value="DNA TOPOISOMERASE 1"/>
    <property type="match status" value="1"/>
</dbReference>
<dbReference type="InterPro" id="IPR014711">
    <property type="entry name" value="TopoI_cat_a-hlx-sub_euk"/>
</dbReference>
<evidence type="ECO:0000256" key="4">
    <source>
        <dbReference type="ARBA" id="ARBA00023029"/>
    </source>
</evidence>
<dbReference type="PRINTS" id="PR00416">
    <property type="entry name" value="EUTPISMRASEI"/>
</dbReference>
<dbReference type="InterPro" id="IPR011010">
    <property type="entry name" value="DNA_brk_join_enz"/>
</dbReference>
<accession>A0A1G9UN79</accession>
<dbReference type="GO" id="GO:0003917">
    <property type="term" value="F:DNA topoisomerase type I (single strand cut, ATP-independent) activity"/>
    <property type="evidence" value="ECO:0007669"/>
    <property type="project" value="UniProtKB-EC"/>
</dbReference>
<evidence type="ECO:0000313" key="10">
    <source>
        <dbReference type="Proteomes" id="UP000199440"/>
    </source>
</evidence>
<dbReference type="Proteomes" id="UP000199440">
    <property type="component" value="Unassembled WGS sequence"/>
</dbReference>
<evidence type="ECO:0000256" key="2">
    <source>
        <dbReference type="ARBA" id="ARBA00006645"/>
    </source>
</evidence>
<evidence type="ECO:0000256" key="3">
    <source>
        <dbReference type="ARBA" id="ARBA00012891"/>
    </source>
</evidence>
<dbReference type="PANTHER" id="PTHR10290">
    <property type="entry name" value="DNA TOPOISOMERASE I"/>
    <property type="match status" value="1"/>
</dbReference>
<dbReference type="RefSeq" id="WP_089893038.1">
    <property type="nucleotide sequence ID" value="NZ_FNGV01000011.1"/>
</dbReference>
<dbReference type="EMBL" id="FNGV01000011">
    <property type="protein sequence ID" value="SDM61390.1"/>
    <property type="molecule type" value="Genomic_DNA"/>
</dbReference>
<dbReference type="AlphaFoldDB" id="A0A1G9UN79"/>
<proteinExistence type="inferred from homology"/>